<dbReference type="RefSeq" id="WP_395812962.1">
    <property type="nucleotide sequence ID" value="NZ_CP043494.1"/>
</dbReference>
<evidence type="ECO:0000313" key="2">
    <source>
        <dbReference type="Proteomes" id="UP001611383"/>
    </source>
</evidence>
<gene>
    <name evidence="1" type="ORF">F0U60_01045</name>
</gene>
<evidence type="ECO:0000313" key="1">
    <source>
        <dbReference type="EMBL" id="WNG42836.1"/>
    </source>
</evidence>
<protein>
    <recommendedName>
        <fullName evidence="3">Immunity protein 52 domain-containing protein</fullName>
    </recommendedName>
</protein>
<name>A0ABY9WJB0_9BACT</name>
<proteinExistence type="predicted"/>
<reference evidence="1 2" key="1">
    <citation type="submission" date="2019-08" db="EMBL/GenBank/DDBJ databases">
        <title>Archangium and Cystobacter genomes.</title>
        <authorList>
            <person name="Chen I.-C.K."/>
            <person name="Wielgoss S."/>
        </authorList>
    </citation>
    <scope>NUCLEOTIDE SEQUENCE [LARGE SCALE GENOMIC DNA]</scope>
    <source>
        <strain evidence="1 2">Cbm 6</strain>
    </source>
</reference>
<dbReference type="Proteomes" id="UP001611383">
    <property type="component" value="Chromosome"/>
</dbReference>
<accession>A0ABY9WJB0</accession>
<keyword evidence="2" id="KW-1185">Reference proteome</keyword>
<dbReference type="InterPro" id="IPR045997">
    <property type="entry name" value="DUF5953"/>
</dbReference>
<dbReference type="Pfam" id="PF19378">
    <property type="entry name" value="DUF5953"/>
    <property type="match status" value="1"/>
</dbReference>
<evidence type="ECO:0008006" key="3">
    <source>
        <dbReference type="Google" id="ProtNLM"/>
    </source>
</evidence>
<sequence length="252" mass="27486">MSDTENSLTLNVYAPSLMNHDERRLAIVHGMERAFPGLHLGWTMSKEEGLVSLPQRDEWVERERTDGDFPFLCNDDDNHVVTLGGWEIPAGRYPGAQPQLQIHAMLPLEEAAIAAAGGVLAGVAEGAQALWGHITPGNVMLVIAEQMGPKMYGPPKPPRGLPVLKLPNAIPAPEIPHCLGWLNYWSEASARAIGFPDPARDAELLSRSWSTATGGWVVRLTEAPLDLDNPAHLDALKRAYERFPEIGGRSTP</sequence>
<organism evidence="1 2">
    <name type="scientific">Archangium minus</name>
    <dbReference type="NCBI Taxonomy" id="83450"/>
    <lineage>
        <taxon>Bacteria</taxon>
        <taxon>Pseudomonadati</taxon>
        <taxon>Myxococcota</taxon>
        <taxon>Myxococcia</taxon>
        <taxon>Myxococcales</taxon>
        <taxon>Cystobacterineae</taxon>
        <taxon>Archangiaceae</taxon>
        <taxon>Archangium</taxon>
    </lineage>
</organism>
<dbReference type="EMBL" id="CP043494">
    <property type="protein sequence ID" value="WNG42836.1"/>
    <property type="molecule type" value="Genomic_DNA"/>
</dbReference>